<evidence type="ECO:0000313" key="4">
    <source>
        <dbReference type="Proteomes" id="UP000220480"/>
    </source>
</evidence>
<dbReference type="InterPro" id="IPR050807">
    <property type="entry name" value="TransReg_Diox_bact_type"/>
</dbReference>
<keyword evidence="1" id="KW-0238">DNA-binding</keyword>
<accession>A0A2A7B1G5</accession>
<dbReference type="SMART" id="SM00530">
    <property type="entry name" value="HTH_XRE"/>
    <property type="match status" value="1"/>
</dbReference>
<dbReference type="SUPFAM" id="SSF47413">
    <property type="entry name" value="lambda repressor-like DNA-binding domains"/>
    <property type="match status" value="1"/>
</dbReference>
<organism evidence="3 4">
    <name type="scientific">Faecalibacterium prausnitzii</name>
    <dbReference type="NCBI Taxonomy" id="853"/>
    <lineage>
        <taxon>Bacteria</taxon>
        <taxon>Bacillati</taxon>
        <taxon>Bacillota</taxon>
        <taxon>Clostridia</taxon>
        <taxon>Eubacteriales</taxon>
        <taxon>Oscillospiraceae</taxon>
        <taxon>Faecalibacterium</taxon>
    </lineage>
</organism>
<dbReference type="PANTHER" id="PTHR46797:SF1">
    <property type="entry name" value="METHYLPHOSPHONATE SYNTHASE"/>
    <property type="match status" value="1"/>
</dbReference>
<reference evidence="3 4" key="1">
    <citation type="journal article" date="2017" name="Front. Microbiol.">
        <title>New Insights into the Diversity of the Genus Faecalibacterium.</title>
        <authorList>
            <person name="Benevides L."/>
            <person name="Burman S."/>
            <person name="Martin R."/>
            <person name="Robert V."/>
            <person name="Thomas M."/>
            <person name="Miquel S."/>
            <person name="Chain F."/>
            <person name="Sokol H."/>
            <person name="Bermudez-Humaran L.G."/>
            <person name="Morrison M."/>
            <person name="Langella P."/>
            <person name="Azevedo V.A."/>
            <person name="Chatel J.M."/>
            <person name="Soares S."/>
        </authorList>
    </citation>
    <scope>NUCLEOTIDE SEQUENCE [LARGE SCALE GENOMIC DNA]</scope>
    <source>
        <strain evidence="3 4">CNCM I 4644</strain>
    </source>
</reference>
<comment type="caution">
    <text evidence="3">The sequence shown here is derived from an EMBL/GenBank/DDBJ whole genome shotgun (WGS) entry which is preliminary data.</text>
</comment>
<feature type="domain" description="HTH cro/C1-type" evidence="2">
    <location>
        <begin position="21"/>
        <end position="75"/>
    </location>
</feature>
<dbReference type="GO" id="GO:0003677">
    <property type="term" value="F:DNA binding"/>
    <property type="evidence" value="ECO:0007669"/>
    <property type="project" value="UniProtKB-KW"/>
</dbReference>
<dbReference type="InterPro" id="IPR010982">
    <property type="entry name" value="Lambda_DNA-bd_dom_sf"/>
</dbReference>
<dbReference type="PROSITE" id="PS50943">
    <property type="entry name" value="HTH_CROC1"/>
    <property type="match status" value="1"/>
</dbReference>
<evidence type="ECO:0000256" key="1">
    <source>
        <dbReference type="ARBA" id="ARBA00023125"/>
    </source>
</evidence>
<dbReference type="Proteomes" id="UP000220480">
    <property type="component" value="Unassembled WGS sequence"/>
</dbReference>
<dbReference type="PANTHER" id="PTHR46797">
    <property type="entry name" value="HTH-TYPE TRANSCRIPTIONAL REGULATOR"/>
    <property type="match status" value="1"/>
</dbReference>
<dbReference type="InterPro" id="IPR001387">
    <property type="entry name" value="Cro/C1-type_HTH"/>
</dbReference>
<dbReference type="GO" id="GO:0005829">
    <property type="term" value="C:cytosol"/>
    <property type="evidence" value="ECO:0007669"/>
    <property type="project" value="TreeGrafter"/>
</dbReference>
<evidence type="ECO:0000313" key="3">
    <source>
        <dbReference type="EMBL" id="PDX85257.1"/>
    </source>
</evidence>
<gene>
    <name evidence="3" type="ORF">CGS59_01340</name>
</gene>
<dbReference type="AlphaFoldDB" id="A0A2A7B1G5"/>
<dbReference type="CDD" id="cd00093">
    <property type="entry name" value="HTH_XRE"/>
    <property type="match status" value="1"/>
</dbReference>
<protein>
    <recommendedName>
        <fullName evidence="2">HTH cro/C1-type domain-containing protein</fullName>
    </recommendedName>
</protein>
<dbReference type="EMBL" id="NMTZ01000002">
    <property type="protein sequence ID" value="PDX85257.1"/>
    <property type="molecule type" value="Genomic_DNA"/>
</dbReference>
<dbReference type="Gene3D" id="1.10.260.40">
    <property type="entry name" value="lambda repressor-like DNA-binding domains"/>
    <property type="match status" value="1"/>
</dbReference>
<proteinExistence type="predicted"/>
<dbReference type="RefSeq" id="WP_097778606.1">
    <property type="nucleotide sequence ID" value="NZ_NMTZ01000002.1"/>
</dbReference>
<evidence type="ECO:0000259" key="2">
    <source>
        <dbReference type="PROSITE" id="PS50943"/>
    </source>
</evidence>
<sequence>MKSDKKMVIQIEKNETLGDFIQKCRQQYGWTQEELGWRTGITREHVGRIERGKCVPSVQTLYDLEKALNLPECSLVKRVNGQAETDVSQESEEKEQVGRACRELELALAANLTKSNLRKASDAISTIAKMLNDTEMFLNKK</sequence>
<dbReference type="GO" id="GO:0003700">
    <property type="term" value="F:DNA-binding transcription factor activity"/>
    <property type="evidence" value="ECO:0007669"/>
    <property type="project" value="TreeGrafter"/>
</dbReference>
<name>A0A2A7B1G5_9FIRM</name>
<dbReference type="Pfam" id="PF01381">
    <property type="entry name" value="HTH_3"/>
    <property type="match status" value="1"/>
</dbReference>